<dbReference type="EMBL" id="JANCYU010000011">
    <property type="protein sequence ID" value="KAK4523139.1"/>
    <property type="molecule type" value="Genomic_DNA"/>
</dbReference>
<dbReference type="Proteomes" id="UP001300502">
    <property type="component" value="Unassembled WGS sequence"/>
</dbReference>
<feature type="compositionally biased region" description="Basic residues" evidence="1">
    <location>
        <begin position="46"/>
        <end position="59"/>
    </location>
</feature>
<comment type="caution">
    <text evidence="2">The sequence shown here is derived from an EMBL/GenBank/DDBJ whole genome shotgun (WGS) entry which is preliminary data.</text>
</comment>
<protein>
    <submittedName>
        <fullName evidence="2">Uncharacterized protein</fullName>
    </submittedName>
</protein>
<proteinExistence type="predicted"/>
<evidence type="ECO:0000313" key="2">
    <source>
        <dbReference type="EMBL" id="KAK4523139.1"/>
    </source>
</evidence>
<feature type="region of interest" description="Disordered" evidence="1">
    <location>
        <begin position="19"/>
        <end position="106"/>
    </location>
</feature>
<dbReference type="GO" id="GO:0004865">
    <property type="term" value="F:protein serine/threonine phosphatase inhibitor activity"/>
    <property type="evidence" value="ECO:0007669"/>
    <property type="project" value="InterPro"/>
</dbReference>
<dbReference type="GO" id="GO:0008157">
    <property type="term" value="F:protein phosphatase 1 binding"/>
    <property type="evidence" value="ECO:0007669"/>
    <property type="project" value="TreeGrafter"/>
</dbReference>
<accession>A0AAV9I6V7</accession>
<dbReference type="AlphaFoldDB" id="A0AAV9I6V7"/>
<evidence type="ECO:0000313" key="3">
    <source>
        <dbReference type="Proteomes" id="UP001300502"/>
    </source>
</evidence>
<name>A0AAV9I6V7_9RHOD</name>
<organism evidence="2 3">
    <name type="scientific">Galdieria yellowstonensis</name>
    <dbReference type="NCBI Taxonomy" id="3028027"/>
    <lineage>
        <taxon>Eukaryota</taxon>
        <taxon>Rhodophyta</taxon>
        <taxon>Bangiophyceae</taxon>
        <taxon>Galdieriales</taxon>
        <taxon>Galdieriaceae</taxon>
        <taxon>Galdieria</taxon>
    </lineage>
</organism>
<keyword evidence="3" id="KW-1185">Reference proteome</keyword>
<feature type="compositionally biased region" description="Low complexity" evidence="1">
    <location>
        <begin position="63"/>
        <end position="75"/>
    </location>
</feature>
<dbReference type="Pfam" id="PF07491">
    <property type="entry name" value="PPI_Ypi1"/>
    <property type="match status" value="1"/>
</dbReference>
<gene>
    <name evidence="2" type="ORF">GAYE_PCTG36G1030</name>
</gene>
<reference evidence="2 3" key="1">
    <citation type="submission" date="2022-07" db="EMBL/GenBank/DDBJ databases">
        <title>Genome-wide signatures of adaptation to extreme environments.</title>
        <authorList>
            <person name="Cho C.H."/>
            <person name="Yoon H.S."/>
        </authorList>
    </citation>
    <scope>NUCLEOTIDE SEQUENCE [LARGE SCALE GENOMIC DNA]</scope>
    <source>
        <strain evidence="2 3">108.79 E11</strain>
    </source>
</reference>
<feature type="compositionally biased region" description="Basic and acidic residues" evidence="1">
    <location>
        <begin position="34"/>
        <end position="45"/>
    </location>
</feature>
<dbReference type="PANTHER" id="PTHR20835">
    <property type="entry name" value="E3 UBIQUITIN-PROTEIN LIGASE PPP1R11-RELATED"/>
    <property type="match status" value="1"/>
</dbReference>
<evidence type="ECO:0000256" key="1">
    <source>
        <dbReference type="SAM" id="MobiDB-lite"/>
    </source>
</evidence>
<dbReference type="PANTHER" id="PTHR20835:SF0">
    <property type="entry name" value="E3 UBIQUITIN-PROTEIN LIGASE PPP1R11"/>
    <property type="match status" value="1"/>
</dbReference>
<dbReference type="InterPro" id="IPR011107">
    <property type="entry name" value="PPI_Ypi1"/>
</dbReference>
<sequence length="106" mass="12196">MRRASCSSSTQTITETSRVLKLDLTKKPKKKVRWTPDTHDNERENRRKSKICCIFHKRRSPDDSSSSSDSSSCSDVEQDNNNNSLPEDNWALMDKENQQSFLSEAD</sequence>
<dbReference type="GO" id="GO:0005634">
    <property type="term" value="C:nucleus"/>
    <property type="evidence" value="ECO:0007669"/>
    <property type="project" value="TreeGrafter"/>
</dbReference>